<dbReference type="OrthoDB" id="9786032at2"/>
<dbReference type="AlphaFoldDB" id="A0A1G7ETL6"/>
<dbReference type="PANTHER" id="PTHR10885:SF0">
    <property type="entry name" value="ISOPENTENYL-DIPHOSPHATE DELTA-ISOMERASE"/>
    <property type="match status" value="1"/>
</dbReference>
<dbReference type="Proteomes" id="UP000199109">
    <property type="component" value="Unassembled WGS sequence"/>
</dbReference>
<dbReference type="InterPro" id="IPR015797">
    <property type="entry name" value="NUDIX_hydrolase-like_dom_sf"/>
</dbReference>
<dbReference type="Pfam" id="PF00293">
    <property type="entry name" value="NUDIX"/>
    <property type="match status" value="1"/>
</dbReference>
<dbReference type="Gene3D" id="3.90.79.10">
    <property type="entry name" value="Nucleoside Triphosphate Pyrophosphohydrolase"/>
    <property type="match status" value="1"/>
</dbReference>
<protein>
    <submittedName>
        <fullName evidence="3">Isopentenyldiphosphate isomerase</fullName>
    </submittedName>
</protein>
<dbReference type="SUPFAM" id="SSF55811">
    <property type="entry name" value="Nudix"/>
    <property type="match status" value="1"/>
</dbReference>
<dbReference type="STRING" id="641691.SAMN05421636_106316"/>
<dbReference type="PROSITE" id="PS00893">
    <property type="entry name" value="NUDIX_BOX"/>
    <property type="match status" value="1"/>
</dbReference>
<dbReference type="GO" id="GO:0016853">
    <property type="term" value="F:isomerase activity"/>
    <property type="evidence" value="ECO:0007669"/>
    <property type="project" value="UniProtKB-KW"/>
</dbReference>
<gene>
    <name evidence="3" type="ORF">SAMN05421636_106316</name>
</gene>
<evidence type="ECO:0000313" key="3">
    <source>
        <dbReference type="EMBL" id="SDE67053.1"/>
    </source>
</evidence>
<dbReference type="EMBL" id="FNAO01000006">
    <property type="protein sequence ID" value="SDE67053.1"/>
    <property type="molecule type" value="Genomic_DNA"/>
</dbReference>
<keyword evidence="3" id="KW-0413">Isomerase</keyword>
<dbReference type="PROSITE" id="PS51462">
    <property type="entry name" value="NUDIX"/>
    <property type="match status" value="1"/>
</dbReference>
<organism evidence="3 4">
    <name type="scientific">Pricia antarctica</name>
    <dbReference type="NCBI Taxonomy" id="641691"/>
    <lineage>
        <taxon>Bacteria</taxon>
        <taxon>Pseudomonadati</taxon>
        <taxon>Bacteroidota</taxon>
        <taxon>Flavobacteriia</taxon>
        <taxon>Flavobacteriales</taxon>
        <taxon>Flavobacteriaceae</taxon>
        <taxon>Pricia</taxon>
    </lineage>
</organism>
<accession>A0A1G7ETL6</accession>
<evidence type="ECO:0000313" key="4">
    <source>
        <dbReference type="Proteomes" id="UP000199109"/>
    </source>
</evidence>
<dbReference type="CDD" id="cd04692">
    <property type="entry name" value="NUDIX_Hydrolase"/>
    <property type="match status" value="1"/>
</dbReference>
<name>A0A1G7ETL6_9FLAO</name>
<dbReference type="InterPro" id="IPR000086">
    <property type="entry name" value="NUDIX_hydrolase_dom"/>
</dbReference>
<evidence type="ECO:0000256" key="1">
    <source>
        <dbReference type="ARBA" id="ARBA00022801"/>
    </source>
</evidence>
<dbReference type="PANTHER" id="PTHR10885">
    <property type="entry name" value="ISOPENTENYL-DIPHOSPHATE DELTA-ISOMERASE"/>
    <property type="match status" value="1"/>
</dbReference>
<keyword evidence="1" id="KW-0378">Hydrolase</keyword>
<evidence type="ECO:0000259" key="2">
    <source>
        <dbReference type="PROSITE" id="PS51462"/>
    </source>
</evidence>
<dbReference type="GO" id="GO:0016787">
    <property type="term" value="F:hydrolase activity"/>
    <property type="evidence" value="ECO:0007669"/>
    <property type="project" value="UniProtKB-KW"/>
</dbReference>
<proteinExistence type="predicted"/>
<dbReference type="RefSeq" id="WP_091869668.1">
    <property type="nucleotide sequence ID" value="NZ_FNAO01000006.1"/>
</dbReference>
<sequence length="182" mass="20445">MDELVDILDSEGKFTGRTGLKSEAHENGWFHATVHIWFFTSDGSVLIQQRAKNKDAHPLLWDVSVAGHVGAGEQIEDAAVREVKEEIGLEIINADLQEIGIFKAIHKHTENLLDCEFHHVFLGKLNLPLSALIKQVSEVAELKLIPLIRFSEETWGLANLGKYVPHGAEYYKTIIKAVKERL</sequence>
<dbReference type="InterPro" id="IPR020084">
    <property type="entry name" value="NUDIX_hydrolase_CS"/>
</dbReference>
<reference evidence="3 4" key="1">
    <citation type="submission" date="2016-10" db="EMBL/GenBank/DDBJ databases">
        <authorList>
            <person name="de Groot N.N."/>
        </authorList>
    </citation>
    <scope>NUCLEOTIDE SEQUENCE [LARGE SCALE GENOMIC DNA]</scope>
    <source>
        <strain evidence="3 4">DSM 23421</strain>
    </source>
</reference>
<keyword evidence="4" id="KW-1185">Reference proteome</keyword>
<feature type="domain" description="Nudix hydrolase" evidence="2">
    <location>
        <begin position="29"/>
        <end position="176"/>
    </location>
</feature>